<sequence>MTHSTTESAVGASPAPNVSHSITVRLEVPAGGTAVGHLTTTVEQSGGVVTALDVAASRGDALRIDLTIAAGDTHHADRITDALRAIPDVEVKKVSDRTFLMHLGGVIETASKHALRNRDDLSMVYTPGVARICQAIAADREDARRLTIKRNSVAVVTDGSAVLGLGNIGPHAALPVMEGKAALFKTFGGIDAWPLCLDTQDVDQIVEIVAAVAPGFAGVNLEDISAPRCFEIEARLRERLDIPVFHDDQHGTAIVVLAALRNALRVVEKSLEDVRVVLVGAGAAGTAILRLLLGAGLSDVVVCDVDGIVSTERGDTDPTLCWIGENTNPRGVTGTLKDALRDADVFIGVSAPRLIDAADVETMADDAVVFALANPDPEIDPSLARQHARVVATGRSDYPNQINNVLAFPGIFRGLLDAHSHGIEVPVLLAASEAIAACVEDDELNADYIVPSVFHPEVHHRVADAVEKAARAVEKAHEA</sequence>
<dbReference type="KEGG" id="aer:AERYTH_03515"/>
<dbReference type="InterPro" id="IPR012301">
    <property type="entry name" value="Malic_N_dom"/>
</dbReference>
<dbReference type="PANTHER" id="PTHR43237">
    <property type="entry name" value="NADP-DEPENDENT MALIC ENZYME"/>
    <property type="match status" value="1"/>
</dbReference>
<evidence type="ECO:0000256" key="1">
    <source>
        <dbReference type="ARBA" id="ARBA00023002"/>
    </source>
</evidence>
<dbReference type="GO" id="GO:0004470">
    <property type="term" value="F:malic enzyme activity"/>
    <property type="evidence" value="ECO:0007669"/>
    <property type="project" value="InterPro"/>
</dbReference>
<dbReference type="Gene3D" id="3.40.50.10380">
    <property type="entry name" value="Malic enzyme, N-terminal domain"/>
    <property type="match status" value="1"/>
</dbReference>
<dbReference type="Gene3D" id="3.40.50.720">
    <property type="entry name" value="NAD(P)-binding Rossmann-like Domain"/>
    <property type="match status" value="1"/>
</dbReference>
<evidence type="ECO:0000259" key="2">
    <source>
        <dbReference type="SMART" id="SM00919"/>
    </source>
</evidence>
<dbReference type="AlphaFoldDB" id="A0A0U4CM83"/>
<keyword evidence="5" id="KW-1185">Reference proteome</keyword>
<keyword evidence="1" id="KW-0560">Oxidoreductase</keyword>
<dbReference type="PANTHER" id="PTHR43237:SF4">
    <property type="entry name" value="NADP-DEPENDENT MALIC ENZYME"/>
    <property type="match status" value="1"/>
</dbReference>
<organism evidence="4 5">
    <name type="scientific">Aeromicrobium erythreum</name>
    <dbReference type="NCBI Taxonomy" id="2041"/>
    <lineage>
        <taxon>Bacteria</taxon>
        <taxon>Bacillati</taxon>
        <taxon>Actinomycetota</taxon>
        <taxon>Actinomycetes</taxon>
        <taxon>Propionibacteriales</taxon>
        <taxon>Nocardioidaceae</taxon>
        <taxon>Aeromicrobium</taxon>
    </lineage>
</organism>
<dbReference type="InterPro" id="IPR051674">
    <property type="entry name" value="Malate_Decarboxylase"/>
</dbReference>
<dbReference type="STRING" id="2041.AERYTH_03515"/>
<protein>
    <submittedName>
        <fullName evidence="4">Malate dehydrogenase</fullName>
    </submittedName>
</protein>
<dbReference type="InterPro" id="IPR012302">
    <property type="entry name" value="Malic_NAD-bd"/>
</dbReference>
<dbReference type="InterPro" id="IPR046346">
    <property type="entry name" value="Aminoacid_DH-like_N_sf"/>
</dbReference>
<gene>
    <name evidence="4" type="ORF">AERYTH_03515</name>
</gene>
<reference evidence="4 5" key="1">
    <citation type="journal article" date="1991" name="Int. J. Syst. Bacteriol.">
        <title>Description of the erythromycin-producing bacterium Arthrobacter sp. strain NRRL B-3381 as Aeromicrobium erythreum gen. nov., sp. nov.</title>
        <authorList>
            <person name="Miller E.S."/>
            <person name="Woese C.R."/>
            <person name="Brenner S."/>
        </authorList>
    </citation>
    <scope>NUCLEOTIDE SEQUENCE [LARGE SCALE GENOMIC DNA]</scope>
    <source>
        <strain evidence="4 5">AR18</strain>
    </source>
</reference>
<feature type="domain" description="Malic enzyme N-terminal" evidence="3">
    <location>
        <begin position="104"/>
        <end position="237"/>
    </location>
</feature>
<dbReference type="Pfam" id="PF00390">
    <property type="entry name" value="malic"/>
    <property type="match status" value="1"/>
</dbReference>
<evidence type="ECO:0000259" key="3">
    <source>
        <dbReference type="SMART" id="SM01274"/>
    </source>
</evidence>
<dbReference type="InterPro" id="IPR036291">
    <property type="entry name" value="NAD(P)-bd_dom_sf"/>
</dbReference>
<dbReference type="InterPro" id="IPR037062">
    <property type="entry name" value="Malic_N_dom_sf"/>
</dbReference>
<accession>A0A0U4CM83</accession>
<dbReference type="EMBL" id="CP011502">
    <property type="protein sequence ID" value="ALX03836.1"/>
    <property type="molecule type" value="Genomic_DNA"/>
</dbReference>
<proteinExistence type="predicted"/>
<evidence type="ECO:0000313" key="5">
    <source>
        <dbReference type="Proteomes" id="UP000067689"/>
    </source>
</evidence>
<dbReference type="Pfam" id="PF03949">
    <property type="entry name" value="Malic_M"/>
    <property type="match status" value="1"/>
</dbReference>
<dbReference type="CDD" id="cd05311">
    <property type="entry name" value="NAD_bind_2_malic_enz"/>
    <property type="match status" value="1"/>
</dbReference>
<evidence type="ECO:0000313" key="4">
    <source>
        <dbReference type="EMBL" id="ALX03836.1"/>
    </source>
</evidence>
<dbReference type="InterPro" id="IPR045213">
    <property type="entry name" value="Malic_NAD-bd_bact_type"/>
</dbReference>
<dbReference type="OrthoDB" id="9805787at2"/>
<feature type="domain" description="Malic enzyme NAD-binding" evidence="2">
    <location>
        <begin position="249"/>
        <end position="471"/>
    </location>
</feature>
<name>A0A0U4CM83_9ACTN</name>
<dbReference type="GO" id="GO:0051287">
    <property type="term" value="F:NAD binding"/>
    <property type="evidence" value="ECO:0007669"/>
    <property type="project" value="InterPro"/>
</dbReference>
<dbReference type="SMART" id="SM00919">
    <property type="entry name" value="Malic_M"/>
    <property type="match status" value="1"/>
</dbReference>
<dbReference type="Proteomes" id="UP000067689">
    <property type="component" value="Chromosome"/>
</dbReference>
<dbReference type="PATRIC" id="fig|2041.4.peg.733"/>
<dbReference type="GO" id="GO:0016616">
    <property type="term" value="F:oxidoreductase activity, acting on the CH-OH group of donors, NAD or NADP as acceptor"/>
    <property type="evidence" value="ECO:0007669"/>
    <property type="project" value="InterPro"/>
</dbReference>
<dbReference type="SMART" id="SM01274">
    <property type="entry name" value="malic"/>
    <property type="match status" value="1"/>
</dbReference>
<dbReference type="SUPFAM" id="SSF53223">
    <property type="entry name" value="Aminoacid dehydrogenase-like, N-terminal domain"/>
    <property type="match status" value="1"/>
</dbReference>
<dbReference type="SUPFAM" id="SSF51735">
    <property type="entry name" value="NAD(P)-binding Rossmann-fold domains"/>
    <property type="match status" value="1"/>
</dbReference>
<dbReference type="RefSeq" id="WP_067854704.1">
    <property type="nucleotide sequence ID" value="NZ_CP011502.1"/>
</dbReference>